<accession>A0A840AE77</accession>
<evidence type="ECO:0000313" key="3">
    <source>
        <dbReference type="Proteomes" id="UP000553193"/>
    </source>
</evidence>
<name>A0A840AE77_9PROT</name>
<dbReference type="Proteomes" id="UP000553193">
    <property type="component" value="Unassembled WGS sequence"/>
</dbReference>
<gene>
    <name evidence="2" type="ORF">GGQ83_002873</name>
</gene>
<sequence length="149" mass="16901">MSGADPHPWEGRELQELRRLLDEKKVTLGVLIRKMNTPGTPVYSHSENILPAAAILLTSFAAAVVIHRWLGGALLLAGCAWWWFRVRPAIRDAVMDRTTAHVLADPRNFDAQWARGTITLFARMPDGTERLARKRDDWRGYVRSFHEGS</sequence>
<dbReference type="AlphaFoldDB" id="A0A840AE77"/>
<organism evidence="2 3">
    <name type="scientific">Roseococcus suduntuyensis</name>
    <dbReference type="NCBI Taxonomy" id="455361"/>
    <lineage>
        <taxon>Bacteria</taxon>
        <taxon>Pseudomonadati</taxon>
        <taxon>Pseudomonadota</taxon>
        <taxon>Alphaproteobacteria</taxon>
        <taxon>Acetobacterales</taxon>
        <taxon>Roseomonadaceae</taxon>
        <taxon>Roseococcus</taxon>
    </lineage>
</organism>
<dbReference type="RefSeq" id="WP_184385171.1">
    <property type="nucleotide sequence ID" value="NZ_JACIDJ010000005.1"/>
</dbReference>
<protein>
    <submittedName>
        <fullName evidence="2">Uncharacterized protein</fullName>
    </submittedName>
</protein>
<keyword evidence="1" id="KW-0812">Transmembrane</keyword>
<reference evidence="2 3" key="1">
    <citation type="submission" date="2020-08" db="EMBL/GenBank/DDBJ databases">
        <title>Genomic Encyclopedia of Type Strains, Phase IV (KMG-IV): sequencing the most valuable type-strain genomes for metagenomic binning, comparative biology and taxonomic classification.</title>
        <authorList>
            <person name="Goeker M."/>
        </authorList>
    </citation>
    <scope>NUCLEOTIDE SEQUENCE [LARGE SCALE GENOMIC DNA]</scope>
    <source>
        <strain evidence="2 3">DSM 19979</strain>
    </source>
</reference>
<evidence type="ECO:0000256" key="1">
    <source>
        <dbReference type="SAM" id="Phobius"/>
    </source>
</evidence>
<dbReference type="EMBL" id="JACIDJ010000005">
    <property type="protein sequence ID" value="MBB3899421.1"/>
    <property type="molecule type" value="Genomic_DNA"/>
</dbReference>
<keyword evidence="3" id="KW-1185">Reference proteome</keyword>
<proteinExistence type="predicted"/>
<feature type="transmembrane region" description="Helical" evidence="1">
    <location>
        <begin position="52"/>
        <end position="84"/>
    </location>
</feature>
<keyword evidence="1" id="KW-0472">Membrane</keyword>
<evidence type="ECO:0000313" key="2">
    <source>
        <dbReference type="EMBL" id="MBB3899421.1"/>
    </source>
</evidence>
<keyword evidence="1" id="KW-1133">Transmembrane helix</keyword>
<comment type="caution">
    <text evidence="2">The sequence shown here is derived from an EMBL/GenBank/DDBJ whole genome shotgun (WGS) entry which is preliminary data.</text>
</comment>